<proteinExistence type="evidence at transcript level"/>
<reference evidence="1" key="1">
    <citation type="journal article" date="2015" name="Sci. Rep.">
        <title>Tissue- and time-dependent transcription in Ixodes ricinus salivary glands and midguts when blood feeding on the vertebrate host.</title>
        <authorList>
            <person name="Kotsyfakis M."/>
            <person name="Schwarz A."/>
            <person name="Erhart J."/>
            <person name="Ribeiro J.M."/>
        </authorList>
    </citation>
    <scope>NUCLEOTIDE SEQUENCE</scope>
    <source>
        <tissue evidence="1">Salivary gland and midgut</tissue>
    </source>
</reference>
<feature type="non-terminal residue" evidence="1">
    <location>
        <position position="151"/>
    </location>
</feature>
<evidence type="ECO:0000313" key="1">
    <source>
        <dbReference type="EMBL" id="JAB68695.1"/>
    </source>
</evidence>
<protein>
    <submittedName>
        <fullName evidence="1">Putative secreted protein</fullName>
    </submittedName>
</protein>
<sequence length="151" mass="17193">MLASEENIKLVFFFLDLLQKLGATGIKPCPVSLLAKSRLLRMMDSETCNFFTVRYGADLSVFLLLNSRYLRTNKSDGGKVYRKVVPTQRYIVIAYLKRYLQTKDAISCSASLALEELVSEGRNSQLPRVQSFFVGQHQLKRLAAFLKQHPN</sequence>
<name>V5GEU5_IXORI</name>
<dbReference type="EMBL" id="GANP01015773">
    <property type="protein sequence ID" value="JAB68695.1"/>
    <property type="molecule type" value="mRNA"/>
</dbReference>
<dbReference type="AlphaFoldDB" id="V5GEU5"/>
<organism evidence="1">
    <name type="scientific">Ixodes ricinus</name>
    <name type="common">Common tick</name>
    <name type="synonym">Acarus ricinus</name>
    <dbReference type="NCBI Taxonomy" id="34613"/>
    <lineage>
        <taxon>Eukaryota</taxon>
        <taxon>Metazoa</taxon>
        <taxon>Ecdysozoa</taxon>
        <taxon>Arthropoda</taxon>
        <taxon>Chelicerata</taxon>
        <taxon>Arachnida</taxon>
        <taxon>Acari</taxon>
        <taxon>Parasitiformes</taxon>
        <taxon>Ixodida</taxon>
        <taxon>Ixodoidea</taxon>
        <taxon>Ixodidae</taxon>
        <taxon>Ixodinae</taxon>
        <taxon>Ixodes</taxon>
    </lineage>
</organism>
<accession>V5GEU5</accession>